<proteinExistence type="predicted"/>
<accession>R0K852</accession>
<keyword evidence="3" id="KW-1185">Reference proteome</keyword>
<dbReference type="Proteomes" id="UP000296049">
    <property type="component" value="Unassembled WGS sequence"/>
</dbReference>
<organism evidence="2 3">
    <name type="scientific">Anas platyrhynchos</name>
    <name type="common">Mallard</name>
    <name type="synonym">Anas boschas</name>
    <dbReference type="NCBI Taxonomy" id="8839"/>
    <lineage>
        <taxon>Eukaryota</taxon>
        <taxon>Metazoa</taxon>
        <taxon>Chordata</taxon>
        <taxon>Craniata</taxon>
        <taxon>Vertebrata</taxon>
        <taxon>Euteleostomi</taxon>
        <taxon>Archelosauria</taxon>
        <taxon>Archosauria</taxon>
        <taxon>Dinosauria</taxon>
        <taxon>Saurischia</taxon>
        <taxon>Theropoda</taxon>
        <taxon>Coelurosauria</taxon>
        <taxon>Aves</taxon>
        <taxon>Neognathae</taxon>
        <taxon>Galloanserae</taxon>
        <taxon>Anseriformes</taxon>
        <taxon>Anatidae</taxon>
        <taxon>Anatinae</taxon>
        <taxon>Anas</taxon>
    </lineage>
</organism>
<sequence length="200" mass="21911">MHCVASHRVVAYKRQELDFHKTTKLYNELIGSVFLQPQQLQKSDIVMESYAKALGSSSPEAVLSLHSYAGTATKKVLSEEGLETESLCEAVSDVPPPKSCGKAKNEAAVGPSKMGSQMDLNEQPSIHQSSESNSLSDLYGESEKMCISSENVRITNIDKESFVSARDFTRGAAMKRNIEENIAMKQAESSDSSRQKMAIN</sequence>
<evidence type="ECO:0000313" key="2">
    <source>
        <dbReference type="EMBL" id="EOB06022.1"/>
    </source>
</evidence>
<gene>
    <name evidence="2" type="ORF">Anapl_11475</name>
</gene>
<name>R0K852_ANAPL</name>
<protein>
    <submittedName>
        <fullName evidence="2">Uncharacterized protein</fullName>
    </submittedName>
</protein>
<evidence type="ECO:0000313" key="3">
    <source>
        <dbReference type="Proteomes" id="UP000296049"/>
    </source>
</evidence>
<reference evidence="3" key="1">
    <citation type="journal article" date="2013" name="Nat. Genet.">
        <title>The duck genome and transcriptome provide insight into an avian influenza virus reservoir species.</title>
        <authorList>
            <person name="Huang Y."/>
            <person name="Li Y."/>
            <person name="Burt D.W."/>
            <person name="Chen H."/>
            <person name="Zhang Y."/>
            <person name="Qian W."/>
            <person name="Kim H."/>
            <person name="Gan S."/>
            <person name="Zhao Y."/>
            <person name="Li J."/>
            <person name="Yi K."/>
            <person name="Feng H."/>
            <person name="Zhu P."/>
            <person name="Li B."/>
            <person name="Liu Q."/>
            <person name="Fairley S."/>
            <person name="Magor K.E."/>
            <person name="Du Z."/>
            <person name="Hu X."/>
            <person name="Goodman L."/>
            <person name="Tafer H."/>
            <person name="Vignal A."/>
            <person name="Lee T."/>
            <person name="Kim K.W."/>
            <person name="Sheng Z."/>
            <person name="An Y."/>
            <person name="Searle S."/>
            <person name="Herrero J."/>
            <person name="Groenen M.A."/>
            <person name="Crooijmans R.P."/>
            <person name="Faraut T."/>
            <person name="Cai Q."/>
            <person name="Webster R.G."/>
            <person name="Aldridge J.R."/>
            <person name="Warren W.C."/>
            <person name="Bartschat S."/>
            <person name="Kehr S."/>
            <person name="Marz M."/>
            <person name="Stadler P.F."/>
            <person name="Smith J."/>
            <person name="Kraus R.H."/>
            <person name="Zhao Y."/>
            <person name="Ren L."/>
            <person name="Fei J."/>
            <person name="Morisson M."/>
            <person name="Kaiser P."/>
            <person name="Griffin D.K."/>
            <person name="Rao M."/>
            <person name="Pitel F."/>
            <person name="Wang J."/>
            <person name="Li N."/>
        </authorList>
    </citation>
    <scope>NUCLEOTIDE SEQUENCE [LARGE SCALE GENOMIC DNA]</scope>
</reference>
<evidence type="ECO:0000256" key="1">
    <source>
        <dbReference type="SAM" id="MobiDB-lite"/>
    </source>
</evidence>
<dbReference type="EMBL" id="KB742648">
    <property type="protein sequence ID" value="EOB06022.1"/>
    <property type="molecule type" value="Genomic_DNA"/>
</dbReference>
<feature type="compositionally biased region" description="Polar residues" evidence="1">
    <location>
        <begin position="114"/>
        <end position="136"/>
    </location>
</feature>
<dbReference type="AlphaFoldDB" id="R0K852"/>
<feature type="region of interest" description="Disordered" evidence="1">
    <location>
        <begin position="93"/>
        <end position="138"/>
    </location>
</feature>
<feature type="region of interest" description="Disordered" evidence="1">
    <location>
        <begin position="180"/>
        <end position="200"/>
    </location>
</feature>